<feature type="region of interest" description="Disordered" evidence="1">
    <location>
        <begin position="97"/>
        <end position="134"/>
    </location>
</feature>
<gene>
    <name evidence="2" type="ORF">EGYM00392_LOCUS24070</name>
</gene>
<protein>
    <submittedName>
        <fullName evidence="2">Uncharacterized protein</fullName>
    </submittedName>
</protein>
<dbReference type="AlphaFoldDB" id="A0A7S1IHS5"/>
<feature type="region of interest" description="Disordered" evidence="1">
    <location>
        <begin position="1"/>
        <end position="80"/>
    </location>
</feature>
<evidence type="ECO:0000256" key="1">
    <source>
        <dbReference type="SAM" id="MobiDB-lite"/>
    </source>
</evidence>
<feature type="compositionally biased region" description="Basic and acidic residues" evidence="1">
    <location>
        <begin position="37"/>
        <end position="53"/>
    </location>
</feature>
<organism evidence="2">
    <name type="scientific">Eutreptiella gymnastica</name>
    <dbReference type="NCBI Taxonomy" id="73025"/>
    <lineage>
        <taxon>Eukaryota</taxon>
        <taxon>Discoba</taxon>
        <taxon>Euglenozoa</taxon>
        <taxon>Euglenida</taxon>
        <taxon>Spirocuta</taxon>
        <taxon>Euglenophyceae</taxon>
        <taxon>Eutreptiales</taxon>
        <taxon>Eutreptiaceae</taxon>
        <taxon>Eutreptiella</taxon>
    </lineage>
</organism>
<reference evidence="2" key="1">
    <citation type="submission" date="2021-01" db="EMBL/GenBank/DDBJ databases">
        <authorList>
            <person name="Corre E."/>
            <person name="Pelletier E."/>
            <person name="Niang G."/>
            <person name="Scheremetjew M."/>
            <person name="Finn R."/>
            <person name="Kale V."/>
            <person name="Holt S."/>
            <person name="Cochrane G."/>
            <person name="Meng A."/>
            <person name="Brown T."/>
            <person name="Cohen L."/>
        </authorList>
    </citation>
    <scope>NUCLEOTIDE SEQUENCE</scope>
    <source>
        <strain evidence="2">NIES-381</strain>
    </source>
</reference>
<proteinExistence type="predicted"/>
<sequence>MSALEEEGNAAQHGGVPTALGDELLPRVHRFPAQQSEHVHRAQHDVTTRRAEGAEVGPGRLRRQPPEDQSIGTNALGPLQTVQDDLHTVRADVDDIRGADVQETVRPGNAENGSNQRQQKDHVLLRGNRRPNPA</sequence>
<accession>A0A7S1IHS5</accession>
<evidence type="ECO:0000313" key="2">
    <source>
        <dbReference type="EMBL" id="CAD9012968.1"/>
    </source>
</evidence>
<name>A0A7S1IHS5_9EUGL</name>
<dbReference type="EMBL" id="HBGA01064792">
    <property type="protein sequence ID" value="CAD9012968.1"/>
    <property type="molecule type" value="Transcribed_RNA"/>
</dbReference>